<keyword evidence="2" id="KW-1185">Reference proteome</keyword>
<proteinExistence type="predicted"/>
<name>A0A8S1RT02_9CILI</name>
<dbReference type="PANTHER" id="PTHR12459:SF15">
    <property type="entry name" value="TRANSMEMBRANE PROTEIN 135"/>
    <property type="match status" value="1"/>
</dbReference>
<evidence type="ECO:0000313" key="1">
    <source>
        <dbReference type="EMBL" id="CAD8130129.1"/>
    </source>
</evidence>
<gene>
    <name evidence="1" type="ORF">PSON_ATCC_30995.1.T2640015</name>
</gene>
<evidence type="ECO:0008006" key="3">
    <source>
        <dbReference type="Google" id="ProtNLM"/>
    </source>
</evidence>
<evidence type="ECO:0000313" key="2">
    <source>
        <dbReference type="Proteomes" id="UP000692954"/>
    </source>
</evidence>
<accession>A0A8S1RT02</accession>
<dbReference type="InterPro" id="IPR026749">
    <property type="entry name" value="Tmem135"/>
</dbReference>
<comment type="caution">
    <text evidence="1">The sequence shown here is derived from an EMBL/GenBank/DDBJ whole genome shotgun (WGS) entry which is preliminary data.</text>
</comment>
<sequence>MQRKSNTLNYLCKLLYSTTPFCQHKNSCIMNMLRGMIEAFTKTFLAKLCLNAIMLVMSSKKIIKSEYKIKLVFNILINRTNFHLGLFMGIQTFLIKCIQCLLRTIRQNEDGWNAAISGFIGGGLSFITQNPHVQNILRIYLFARATECLYQIGIKLVFRGKNIFKQKKKVLQSQKSAIIAYGFFFEPDIIPMDTFKMYENFSQQTLVDQVWHMCNVQQYRNRCNV</sequence>
<dbReference type="EMBL" id="CAJJDN010000264">
    <property type="protein sequence ID" value="CAD8130129.1"/>
    <property type="molecule type" value="Genomic_DNA"/>
</dbReference>
<protein>
    <recommendedName>
        <fullName evidence="3">Transmembrane protein</fullName>
    </recommendedName>
</protein>
<dbReference type="AlphaFoldDB" id="A0A8S1RT02"/>
<dbReference type="OrthoDB" id="296297at2759"/>
<dbReference type="Pfam" id="PF02466">
    <property type="entry name" value="Tim17"/>
    <property type="match status" value="1"/>
</dbReference>
<organism evidence="1 2">
    <name type="scientific">Paramecium sonneborni</name>
    <dbReference type="NCBI Taxonomy" id="65129"/>
    <lineage>
        <taxon>Eukaryota</taxon>
        <taxon>Sar</taxon>
        <taxon>Alveolata</taxon>
        <taxon>Ciliophora</taxon>
        <taxon>Intramacronucleata</taxon>
        <taxon>Oligohymenophorea</taxon>
        <taxon>Peniculida</taxon>
        <taxon>Parameciidae</taxon>
        <taxon>Paramecium</taxon>
    </lineage>
</organism>
<dbReference type="PANTHER" id="PTHR12459">
    <property type="entry name" value="TRANSMEMBRANE PROTEIN 135-RELATED"/>
    <property type="match status" value="1"/>
</dbReference>
<dbReference type="Proteomes" id="UP000692954">
    <property type="component" value="Unassembled WGS sequence"/>
</dbReference>
<reference evidence="1" key="1">
    <citation type="submission" date="2021-01" db="EMBL/GenBank/DDBJ databases">
        <authorList>
            <consortium name="Genoscope - CEA"/>
            <person name="William W."/>
        </authorList>
    </citation>
    <scope>NUCLEOTIDE SEQUENCE</scope>
</reference>